<keyword evidence="5" id="KW-0503">Monooxygenase</keyword>
<dbReference type="GO" id="GO:0004499">
    <property type="term" value="F:N,N-dimethylaniline monooxygenase activity"/>
    <property type="evidence" value="ECO:0007669"/>
    <property type="project" value="InterPro"/>
</dbReference>
<keyword evidence="10" id="KW-1185">Reference proteome</keyword>
<dbReference type="Pfam" id="PF00743">
    <property type="entry name" value="FMO-like"/>
    <property type="match status" value="1"/>
</dbReference>
<sequence>MAQSTNSFCDITQYYDIVIIGSGISGINAAYRVLTELPHKSWVILEARGDIGGTWDLFKYPGIRSDSDLHTFGFAWRPWDSTRSIADGASILAYLRECAAITGISDRIHFKTRLDSLNWNSEKSQWSLFVTHNGDTTALRTITCGWVVFGTGYYSYDKGMPASIPGIENFKGVTIHPQFWPIDFDYSRKNITIIGSGATAVTLLPALSKKASHVTMLQRTPTYILSQPEKDVMAGILRKILPEFIASRLIRLKAFPNLSRRWLLSETKKQLPSHISIDPHFIPPYNPWEQRLCSCPSGDFFRALADGKASVVTDKIDHIDEEAIWLANTKECLRPDVIITATGLNVQLFGGADIKVDGQKVDLGESLDPGCRCECNYNGADHYEYGYEGGEGCDSDYDGEDARRTTIRHEHEQKIDRIETRLENIEALLRDASHQRIPVSGSSTTQQRPVFLPTVDTGTTSTPDFGTPDAGSVFGSNSVITQQTSFANELIEDVMQRNSLRDIDPRMSEALANLRQIMELQRQSPITYGPRFPLQQSLPPGGLRQLEMPPIDVVVSLLRNIKSSTPGLFTFLCYFFAVKDFSNLCRQVYFPTEDFSDAVFIIVNIGLYYLFHECLPEGHNSYVHTARINLETALANINLFMPTTIENIQALILGAFYATDVCRPAVAWQLNTAAALMCQMAGFHRRNSHVMISPEVADTRAILFWHTYMADKAMSIRLGRASVIQDLEIDIPRSFNFHGNLSLETRALTATWLRGASFQSRVYEQLLCPAALARPTTEIAERARLLAHECHQMEIEAQESRDLAIASLEKMKTSPLVDIYVKGDQVQLLSTMTLIYQAIPAPEGSRSRICDECIETARRATYAHLEVIASLQNDAFARTSYIHRNLVLTPFAPFFILFCYIIETLATEDLELLQEFSASIQGCDNASEVTAKLAKLCRVISEVAALYVEAKSRQQEDAMEDIGGEFDTYLSQLGFLPVADQTADANVGADHMPVLAEDPQLSQVSDWMSGSRNWFGLLDYDVSQIGEQDQQPI</sequence>
<dbReference type="GO" id="GO:0006351">
    <property type="term" value="P:DNA-templated transcription"/>
    <property type="evidence" value="ECO:0007669"/>
    <property type="project" value="InterPro"/>
</dbReference>
<dbReference type="GO" id="GO:0008270">
    <property type="term" value="F:zinc ion binding"/>
    <property type="evidence" value="ECO:0007669"/>
    <property type="project" value="InterPro"/>
</dbReference>
<evidence type="ECO:0000313" key="10">
    <source>
        <dbReference type="Proteomes" id="UP000544095"/>
    </source>
</evidence>
<keyword evidence="2" id="KW-0285">Flavoprotein</keyword>
<dbReference type="InterPro" id="IPR007219">
    <property type="entry name" value="XnlR_reg_dom"/>
</dbReference>
<dbReference type="GO" id="GO:0003677">
    <property type="term" value="F:DNA binding"/>
    <property type="evidence" value="ECO:0007669"/>
    <property type="project" value="InterPro"/>
</dbReference>
<name>A0A8H5PQ39_9HYPO</name>
<keyword evidence="6" id="KW-0539">Nucleus</keyword>
<evidence type="ECO:0000256" key="7">
    <source>
        <dbReference type="SAM" id="Coils"/>
    </source>
</evidence>
<evidence type="ECO:0000256" key="2">
    <source>
        <dbReference type="ARBA" id="ARBA00022630"/>
    </source>
</evidence>
<dbReference type="PANTHER" id="PTHR43872">
    <property type="entry name" value="MONOOXYGENASE, PUTATIVE (AFU_ORTHOLOGUE AFUA_8G02570)-RELATED"/>
    <property type="match status" value="1"/>
</dbReference>
<dbReference type="CDD" id="cd12148">
    <property type="entry name" value="fungal_TF_MHR"/>
    <property type="match status" value="1"/>
</dbReference>
<keyword evidence="7" id="KW-0175">Coiled coil</keyword>
<dbReference type="InterPro" id="IPR051820">
    <property type="entry name" value="FAD-binding_MO"/>
</dbReference>
<dbReference type="Pfam" id="PF13450">
    <property type="entry name" value="NAD_binding_8"/>
    <property type="match status" value="1"/>
</dbReference>
<feature type="domain" description="Xylanolytic transcriptional activator regulatory" evidence="8">
    <location>
        <begin position="667"/>
        <end position="740"/>
    </location>
</feature>
<keyword evidence="4" id="KW-0560">Oxidoreductase</keyword>
<dbReference type="PANTHER" id="PTHR43872:SF1">
    <property type="entry name" value="MONOOXYGENASE, PUTATIVE (AFU_ORTHOLOGUE AFUA_8G02570)-RELATED"/>
    <property type="match status" value="1"/>
</dbReference>
<evidence type="ECO:0000256" key="1">
    <source>
        <dbReference type="ARBA" id="ARBA00001974"/>
    </source>
</evidence>
<accession>A0A8H5PQ39</accession>
<organism evidence="9 10">
    <name type="scientific">Fusarium pseudoanthophilum</name>
    <dbReference type="NCBI Taxonomy" id="48495"/>
    <lineage>
        <taxon>Eukaryota</taxon>
        <taxon>Fungi</taxon>
        <taxon>Dikarya</taxon>
        <taxon>Ascomycota</taxon>
        <taxon>Pezizomycotina</taxon>
        <taxon>Sordariomycetes</taxon>
        <taxon>Hypocreomycetidae</taxon>
        <taxon>Hypocreales</taxon>
        <taxon>Nectriaceae</taxon>
        <taxon>Fusarium</taxon>
        <taxon>Fusarium fujikuroi species complex</taxon>
    </lineage>
</organism>
<protein>
    <submittedName>
        <fullName evidence="9">Transcription factor</fullName>
    </submittedName>
</protein>
<evidence type="ECO:0000256" key="4">
    <source>
        <dbReference type="ARBA" id="ARBA00023002"/>
    </source>
</evidence>
<evidence type="ECO:0000256" key="5">
    <source>
        <dbReference type="ARBA" id="ARBA00023033"/>
    </source>
</evidence>
<dbReference type="SMART" id="SM00906">
    <property type="entry name" value="Fungal_trans"/>
    <property type="match status" value="1"/>
</dbReference>
<evidence type="ECO:0000259" key="8">
    <source>
        <dbReference type="SMART" id="SM00906"/>
    </source>
</evidence>
<dbReference type="EMBL" id="JAAOAR010000093">
    <property type="protein sequence ID" value="KAF5600598.1"/>
    <property type="molecule type" value="Genomic_DNA"/>
</dbReference>
<dbReference type="Gene3D" id="3.50.50.60">
    <property type="entry name" value="FAD/NAD(P)-binding domain"/>
    <property type="match status" value="1"/>
</dbReference>
<keyword evidence="3" id="KW-0274">FAD</keyword>
<evidence type="ECO:0000256" key="6">
    <source>
        <dbReference type="ARBA" id="ARBA00023242"/>
    </source>
</evidence>
<comment type="cofactor">
    <cofactor evidence="1">
        <name>FAD</name>
        <dbReference type="ChEBI" id="CHEBI:57692"/>
    </cofactor>
</comment>
<dbReference type="GO" id="GO:0050660">
    <property type="term" value="F:flavin adenine dinucleotide binding"/>
    <property type="evidence" value="ECO:0007669"/>
    <property type="project" value="InterPro"/>
</dbReference>
<dbReference type="InterPro" id="IPR020946">
    <property type="entry name" value="Flavin_mOase-like"/>
</dbReference>
<feature type="coiled-coil region" evidence="7">
    <location>
        <begin position="408"/>
        <end position="435"/>
    </location>
</feature>
<gene>
    <name evidence="9" type="ORF">FPANT_2261</name>
</gene>
<reference evidence="9 10" key="1">
    <citation type="submission" date="2020-05" db="EMBL/GenBank/DDBJ databases">
        <title>Identification and distribution of gene clusters putatively required for synthesis of sphingolipid metabolism inhibitors in phylogenetically diverse species of the filamentous fungus Fusarium.</title>
        <authorList>
            <person name="Kim H.-S."/>
            <person name="Busman M."/>
            <person name="Brown D.W."/>
            <person name="Divon H."/>
            <person name="Uhlig S."/>
            <person name="Proctor R.H."/>
        </authorList>
    </citation>
    <scope>NUCLEOTIDE SEQUENCE [LARGE SCALE GENOMIC DNA]</scope>
    <source>
        <strain evidence="9 10">NRRL 25211</strain>
    </source>
</reference>
<proteinExistence type="predicted"/>
<dbReference type="AlphaFoldDB" id="A0A8H5PQ39"/>
<dbReference type="GO" id="GO:0050661">
    <property type="term" value="F:NADP binding"/>
    <property type="evidence" value="ECO:0007669"/>
    <property type="project" value="InterPro"/>
</dbReference>
<dbReference type="Proteomes" id="UP000544095">
    <property type="component" value="Unassembled WGS sequence"/>
</dbReference>
<dbReference type="SUPFAM" id="SSF51905">
    <property type="entry name" value="FAD/NAD(P)-binding domain"/>
    <property type="match status" value="1"/>
</dbReference>
<comment type="caution">
    <text evidence="9">The sequence shown here is derived from an EMBL/GenBank/DDBJ whole genome shotgun (WGS) entry which is preliminary data.</text>
</comment>
<dbReference type="InterPro" id="IPR036188">
    <property type="entry name" value="FAD/NAD-bd_sf"/>
</dbReference>
<evidence type="ECO:0000313" key="9">
    <source>
        <dbReference type="EMBL" id="KAF5600598.1"/>
    </source>
</evidence>
<dbReference type="Pfam" id="PF04082">
    <property type="entry name" value="Fungal_trans"/>
    <property type="match status" value="1"/>
</dbReference>
<evidence type="ECO:0000256" key="3">
    <source>
        <dbReference type="ARBA" id="ARBA00022827"/>
    </source>
</evidence>